<dbReference type="InterPro" id="IPR011250">
    <property type="entry name" value="OMP/PagP_B-barrel"/>
</dbReference>
<dbReference type="SUPFAM" id="SSF56925">
    <property type="entry name" value="OMPA-like"/>
    <property type="match status" value="1"/>
</dbReference>
<proteinExistence type="predicted"/>
<name>A0A3B0U4P0_9ZZZZ</name>
<dbReference type="EMBL" id="UOEQ01000217">
    <property type="protein sequence ID" value="VAW19419.1"/>
    <property type="molecule type" value="Genomic_DNA"/>
</dbReference>
<evidence type="ECO:0000313" key="1">
    <source>
        <dbReference type="EMBL" id="VAW19419.1"/>
    </source>
</evidence>
<dbReference type="AlphaFoldDB" id="A0A3B0U4P0"/>
<gene>
    <name evidence="1" type="ORF">MNBD_ALPHA11-657</name>
</gene>
<sequence>MKTSHSLMLGIASAFILGSGAAVAQSNISASAYGSGYGFEGFYAGVLLGGVFDGTSSYLTAPDVSAINLGLAVGVNFYLTDSIVGGFEVQGGANFGATATTFDALGLARLGFAPGDDFMVYGVAGLGAVGATGVYAFGGGIEAAVTQSIGVRGEILGLGQWGTAPNAVKATAGVIWRMQ</sequence>
<reference evidence="1" key="1">
    <citation type="submission" date="2018-06" db="EMBL/GenBank/DDBJ databases">
        <authorList>
            <person name="Zhirakovskaya E."/>
        </authorList>
    </citation>
    <scope>NUCLEOTIDE SEQUENCE</scope>
</reference>
<accession>A0A3B0U4P0</accession>
<protein>
    <recommendedName>
        <fullName evidence="2">Outer membrane protein beta-barrel domain-containing protein</fullName>
    </recommendedName>
</protein>
<organism evidence="1">
    <name type="scientific">hydrothermal vent metagenome</name>
    <dbReference type="NCBI Taxonomy" id="652676"/>
    <lineage>
        <taxon>unclassified sequences</taxon>
        <taxon>metagenomes</taxon>
        <taxon>ecological metagenomes</taxon>
    </lineage>
</organism>
<evidence type="ECO:0008006" key="2">
    <source>
        <dbReference type="Google" id="ProtNLM"/>
    </source>
</evidence>